<keyword evidence="7" id="KW-1185">Reference proteome</keyword>
<reference evidence="6" key="1">
    <citation type="submission" date="2023-10" db="EMBL/GenBank/DDBJ databases">
        <title>Genome assembly of Pristionchus species.</title>
        <authorList>
            <person name="Yoshida K."/>
            <person name="Sommer R.J."/>
        </authorList>
    </citation>
    <scope>NUCLEOTIDE SEQUENCE</scope>
    <source>
        <strain evidence="6">RS0144</strain>
    </source>
</reference>
<dbReference type="GO" id="GO:0005524">
    <property type="term" value="F:ATP binding"/>
    <property type="evidence" value="ECO:0007669"/>
    <property type="project" value="UniProtKB-KW"/>
</dbReference>
<keyword evidence="1" id="KW-0808">Transferase</keyword>
<evidence type="ECO:0000313" key="6">
    <source>
        <dbReference type="EMBL" id="GMT02325.1"/>
    </source>
</evidence>
<dbReference type="PANTHER" id="PTHR11042:SF91">
    <property type="entry name" value="EUKARYOTIC TRANSLATION INITIATION FACTOR 2-ALPHA KINASE"/>
    <property type="match status" value="1"/>
</dbReference>
<organism evidence="6 7">
    <name type="scientific">Pristionchus entomophagus</name>
    <dbReference type="NCBI Taxonomy" id="358040"/>
    <lineage>
        <taxon>Eukaryota</taxon>
        <taxon>Metazoa</taxon>
        <taxon>Ecdysozoa</taxon>
        <taxon>Nematoda</taxon>
        <taxon>Chromadorea</taxon>
        <taxon>Rhabditida</taxon>
        <taxon>Rhabditina</taxon>
        <taxon>Diplogasteromorpha</taxon>
        <taxon>Diplogasteroidea</taxon>
        <taxon>Neodiplogasteridae</taxon>
        <taxon>Pristionchus</taxon>
    </lineage>
</organism>
<name>A0AAV5U803_9BILA</name>
<dbReference type="Pfam" id="PF00069">
    <property type="entry name" value="Pkinase"/>
    <property type="match status" value="1"/>
</dbReference>
<dbReference type="Proteomes" id="UP001432027">
    <property type="component" value="Unassembled WGS sequence"/>
</dbReference>
<evidence type="ECO:0000259" key="5">
    <source>
        <dbReference type="PROSITE" id="PS50011"/>
    </source>
</evidence>
<sequence>AKKLATFVNPGIVRYHNSWIEEPPSGWQKAFDTMLFKKLGYCMPDDHKPIQYGDISMFLYIQTEVCKSSLAEWLSSNKTRDPIIIKSWFNHIVCAVAYIHAQNTMHRDLKPGNILVSSDDTIKICDLGIATTIKSEKGDALTLRTDIGTNLYKAPEQFSALPIYDHRVDIFAMGLILLEKAQSWTEEERSKYFCYIRCATKLPFLQELPDTLDLVTKLTKLDKDQRPGLEEILKHPFFSE</sequence>
<dbReference type="PANTHER" id="PTHR11042">
    <property type="entry name" value="EUKARYOTIC TRANSLATION INITIATION FACTOR 2-ALPHA KINASE EIF2-ALPHA KINASE -RELATED"/>
    <property type="match status" value="1"/>
</dbReference>
<evidence type="ECO:0000256" key="4">
    <source>
        <dbReference type="ARBA" id="ARBA00022840"/>
    </source>
</evidence>
<feature type="non-terminal residue" evidence="6">
    <location>
        <position position="240"/>
    </location>
</feature>
<protein>
    <recommendedName>
        <fullName evidence="5">Protein kinase domain-containing protein</fullName>
    </recommendedName>
</protein>
<dbReference type="GO" id="GO:0005634">
    <property type="term" value="C:nucleus"/>
    <property type="evidence" value="ECO:0007669"/>
    <property type="project" value="TreeGrafter"/>
</dbReference>
<keyword evidence="4" id="KW-0067">ATP-binding</keyword>
<evidence type="ECO:0000256" key="1">
    <source>
        <dbReference type="ARBA" id="ARBA00022679"/>
    </source>
</evidence>
<dbReference type="InterPro" id="IPR050339">
    <property type="entry name" value="CC_SR_Kinase"/>
</dbReference>
<dbReference type="GO" id="GO:0004694">
    <property type="term" value="F:eukaryotic translation initiation factor 2alpha kinase activity"/>
    <property type="evidence" value="ECO:0007669"/>
    <property type="project" value="TreeGrafter"/>
</dbReference>
<comment type="caution">
    <text evidence="6">The sequence shown here is derived from an EMBL/GenBank/DDBJ whole genome shotgun (WGS) entry which is preliminary data.</text>
</comment>
<dbReference type="Gene3D" id="1.10.510.10">
    <property type="entry name" value="Transferase(Phosphotransferase) domain 1"/>
    <property type="match status" value="1"/>
</dbReference>
<proteinExistence type="predicted"/>
<evidence type="ECO:0000313" key="7">
    <source>
        <dbReference type="Proteomes" id="UP001432027"/>
    </source>
</evidence>
<dbReference type="InterPro" id="IPR011009">
    <property type="entry name" value="Kinase-like_dom_sf"/>
</dbReference>
<evidence type="ECO:0000256" key="2">
    <source>
        <dbReference type="ARBA" id="ARBA00022741"/>
    </source>
</evidence>
<evidence type="ECO:0000256" key="3">
    <source>
        <dbReference type="ARBA" id="ARBA00022777"/>
    </source>
</evidence>
<dbReference type="GO" id="GO:0005737">
    <property type="term" value="C:cytoplasm"/>
    <property type="evidence" value="ECO:0007669"/>
    <property type="project" value="TreeGrafter"/>
</dbReference>
<dbReference type="SMART" id="SM00220">
    <property type="entry name" value="S_TKc"/>
    <property type="match status" value="1"/>
</dbReference>
<feature type="domain" description="Protein kinase" evidence="5">
    <location>
        <begin position="1"/>
        <end position="238"/>
    </location>
</feature>
<accession>A0AAV5U803</accession>
<dbReference type="SUPFAM" id="SSF56112">
    <property type="entry name" value="Protein kinase-like (PK-like)"/>
    <property type="match status" value="1"/>
</dbReference>
<keyword evidence="3" id="KW-0418">Kinase</keyword>
<feature type="non-terminal residue" evidence="6">
    <location>
        <position position="1"/>
    </location>
</feature>
<dbReference type="AlphaFoldDB" id="A0AAV5U803"/>
<gene>
    <name evidence="6" type="ORF">PENTCL1PPCAC_24499</name>
</gene>
<dbReference type="PROSITE" id="PS50011">
    <property type="entry name" value="PROTEIN_KINASE_DOM"/>
    <property type="match status" value="1"/>
</dbReference>
<dbReference type="EMBL" id="BTSX01000005">
    <property type="protein sequence ID" value="GMT02325.1"/>
    <property type="molecule type" value="Genomic_DNA"/>
</dbReference>
<keyword evidence="2" id="KW-0547">Nucleotide-binding</keyword>
<dbReference type="InterPro" id="IPR000719">
    <property type="entry name" value="Prot_kinase_dom"/>
</dbReference>